<comment type="caution">
    <text evidence="3">The sequence shown here is derived from an EMBL/GenBank/DDBJ whole genome shotgun (WGS) entry which is preliminary data.</text>
</comment>
<accession>A0ABR3P993</accession>
<dbReference type="Proteomes" id="UP001562354">
    <property type="component" value="Unassembled WGS sequence"/>
</dbReference>
<evidence type="ECO:0008006" key="5">
    <source>
        <dbReference type="Google" id="ProtNLM"/>
    </source>
</evidence>
<evidence type="ECO:0000313" key="4">
    <source>
        <dbReference type="Proteomes" id="UP001562354"/>
    </source>
</evidence>
<gene>
    <name evidence="3" type="ORF">AAFC00_003003</name>
</gene>
<dbReference type="InterPro" id="IPR008862">
    <property type="entry name" value="Tcp11"/>
</dbReference>
<feature type="compositionally biased region" description="Polar residues" evidence="2">
    <location>
        <begin position="626"/>
        <end position="642"/>
    </location>
</feature>
<keyword evidence="4" id="KW-1185">Reference proteome</keyword>
<sequence length="656" mass="73267">MSFTTDAPAWTRQGNDDCNAAPATPRDNQRLSRANNSRSSYQSHGVGHEGSMPAQHDQEHVQADVNNSADSISSIPNTKQEKVSDREIMYSLYRLLEQLPAPEDVDLVDLYQRAAPLPPITQDSLAELEVTRIVSNPKLRHDVNFDRELHFRPNLDGSRGKHKIKTADEYWKALMAELELYRAIGGLLLTCQDEEQYQQLSRMMKASQIRIPGIFEAIKEILMTLVPARDQSVVEERLDIPMIMQQISNGVFNLMDLALWLATLLKAHCAPMRDDWVDQMVTQIRRGVEEGDQKRIALGLRQTLGVLEAMKLDVANHQIRNLRAMLIEDTVNFQQRYHLTRLHQGRLDVRRARMWYKREASHLIACDPTVTPVEIFSSALLRSISSQSSMSSLPETFQLDAERIRTLRTDINSLIQLDICCDLFDLLVRNKVNVEVGQAAKNTIRASISDIVGESRLFSENAGNIAAEIVRSALILEGAAICYNSELADFVEKQLQVDLQPSSVAFATRVQNLVDKSLPVLHASIASNMRHTILELHEAMLPSSQPTVAAFTSITVSAQSQPRKQALQDIIRRITHLAVIHWHIWSPMVYNIRDESQLSSTNSAASGHVGPAVGDGNVISSAGTIFTSSTQPQSTGFASQPSDHSEPSMLDGRPPQ</sequence>
<dbReference type="GeneID" id="95976705"/>
<dbReference type="PANTHER" id="PTHR12832:SF11">
    <property type="entry name" value="LD23868P"/>
    <property type="match status" value="1"/>
</dbReference>
<evidence type="ECO:0000256" key="1">
    <source>
        <dbReference type="ARBA" id="ARBA00010954"/>
    </source>
</evidence>
<evidence type="ECO:0000256" key="2">
    <source>
        <dbReference type="SAM" id="MobiDB-lite"/>
    </source>
</evidence>
<feature type="region of interest" description="Disordered" evidence="2">
    <location>
        <begin position="1"/>
        <end position="60"/>
    </location>
</feature>
<evidence type="ECO:0000313" key="3">
    <source>
        <dbReference type="EMBL" id="KAL1302632.1"/>
    </source>
</evidence>
<comment type="similarity">
    <text evidence="1">Belongs to the TCP11 family.</text>
</comment>
<feature type="compositionally biased region" description="Polar residues" evidence="2">
    <location>
        <begin position="31"/>
        <end position="43"/>
    </location>
</feature>
<dbReference type="Pfam" id="PF05794">
    <property type="entry name" value="Tcp11"/>
    <property type="match status" value="1"/>
</dbReference>
<protein>
    <recommendedName>
        <fullName evidence="5">Tcp11-domain-containing protein</fullName>
    </recommendedName>
</protein>
<reference evidence="3 4" key="1">
    <citation type="submission" date="2024-07" db="EMBL/GenBank/DDBJ databases">
        <title>Draft sequence of the Neodothiora populina.</title>
        <authorList>
            <person name="Drown D.D."/>
            <person name="Schuette U.S."/>
            <person name="Buechlein A.B."/>
            <person name="Rusch D.R."/>
            <person name="Winton L.W."/>
            <person name="Adams G.A."/>
        </authorList>
    </citation>
    <scope>NUCLEOTIDE SEQUENCE [LARGE SCALE GENOMIC DNA]</scope>
    <source>
        <strain evidence="3 4">CPC 39397</strain>
    </source>
</reference>
<dbReference type="EMBL" id="JBFMKM010000012">
    <property type="protein sequence ID" value="KAL1302632.1"/>
    <property type="molecule type" value="Genomic_DNA"/>
</dbReference>
<feature type="region of interest" description="Disordered" evidence="2">
    <location>
        <begin position="626"/>
        <end position="656"/>
    </location>
</feature>
<dbReference type="PANTHER" id="PTHR12832">
    <property type="entry name" value="TESTIS-SPECIFIC PROTEIN PBS13 T-COMPLEX 11"/>
    <property type="match status" value="1"/>
</dbReference>
<organism evidence="3 4">
    <name type="scientific">Neodothiora populina</name>
    <dbReference type="NCBI Taxonomy" id="2781224"/>
    <lineage>
        <taxon>Eukaryota</taxon>
        <taxon>Fungi</taxon>
        <taxon>Dikarya</taxon>
        <taxon>Ascomycota</taxon>
        <taxon>Pezizomycotina</taxon>
        <taxon>Dothideomycetes</taxon>
        <taxon>Dothideomycetidae</taxon>
        <taxon>Dothideales</taxon>
        <taxon>Dothioraceae</taxon>
        <taxon>Neodothiora</taxon>
    </lineage>
</organism>
<dbReference type="RefSeq" id="XP_069198908.1">
    <property type="nucleotide sequence ID" value="XM_069342407.1"/>
</dbReference>
<proteinExistence type="inferred from homology"/>
<name>A0ABR3P993_9PEZI</name>